<comment type="caution">
    <text evidence="2">The sequence shown here is derived from an EMBL/GenBank/DDBJ whole genome shotgun (WGS) entry which is preliminary data.</text>
</comment>
<proteinExistence type="predicted"/>
<organism evidence="2 3">
    <name type="scientific">Nephila pilipes</name>
    <name type="common">Giant wood spider</name>
    <name type="synonym">Nephila maculata</name>
    <dbReference type="NCBI Taxonomy" id="299642"/>
    <lineage>
        <taxon>Eukaryota</taxon>
        <taxon>Metazoa</taxon>
        <taxon>Ecdysozoa</taxon>
        <taxon>Arthropoda</taxon>
        <taxon>Chelicerata</taxon>
        <taxon>Arachnida</taxon>
        <taxon>Araneae</taxon>
        <taxon>Araneomorphae</taxon>
        <taxon>Entelegynae</taxon>
        <taxon>Araneoidea</taxon>
        <taxon>Nephilidae</taxon>
        <taxon>Nephila</taxon>
    </lineage>
</organism>
<sequence>MEGRRKERSKQTPRRSKKGTKIEMCVGGGEKCRPYLLRPYWRNRAGISEIPVAASSIRLRESGFQDRDRVLLEKVTRYVKNRDNDFGERQM</sequence>
<reference evidence="2" key="1">
    <citation type="submission" date="2020-08" db="EMBL/GenBank/DDBJ databases">
        <title>Multicomponent nature underlies the extraordinary mechanical properties of spider dragline silk.</title>
        <authorList>
            <person name="Kono N."/>
            <person name="Nakamura H."/>
            <person name="Mori M."/>
            <person name="Yoshida Y."/>
            <person name="Ohtoshi R."/>
            <person name="Malay A.D."/>
            <person name="Moran D.A.P."/>
            <person name="Tomita M."/>
            <person name="Numata K."/>
            <person name="Arakawa K."/>
        </authorList>
    </citation>
    <scope>NUCLEOTIDE SEQUENCE</scope>
</reference>
<evidence type="ECO:0000313" key="3">
    <source>
        <dbReference type="Proteomes" id="UP000887013"/>
    </source>
</evidence>
<feature type="region of interest" description="Disordered" evidence="1">
    <location>
        <begin position="1"/>
        <end position="20"/>
    </location>
</feature>
<dbReference type="EMBL" id="BMAW01012446">
    <property type="protein sequence ID" value="GFT28640.1"/>
    <property type="molecule type" value="Genomic_DNA"/>
</dbReference>
<gene>
    <name evidence="2" type="ORF">NPIL_590211</name>
</gene>
<keyword evidence="3" id="KW-1185">Reference proteome</keyword>
<name>A0A8X6NS69_NEPPI</name>
<dbReference type="AlphaFoldDB" id="A0A8X6NS69"/>
<dbReference type="Proteomes" id="UP000887013">
    <property type="component" value="Unassembled WGS sequence"/>
</dbReference>
<evidence type="ECO:0000313" key="2">
    <source>
        <dbReference type="EMBL" id="GFT28640.1"/>
    </source>
</evidence>
<feature type="compositionally biased region" description="Basic residues" evidence="1">
    <location>
        <begin position="1"/>
        <end position="19"/>
    </location>
</feature>
<accession>A0A8X6NS69</accession>
<evidence type="ECO:0000256" key="1">
    <source>
        <dbReference type="SAM" id="MobiDB-lite"/>
    </source>
</evidence>
<protein>
    <submittedName>
        <fullName evidence="2">Uncharacterized protein</fullName>
    </submittedName>
</protein>
<dbReference type="OrthoDB" id="10352082at2759"/>